<feature type="domain" description="GHMP kinase C-terminal" evidence="10">
    <location>
        <begin position="423"/>
        <end position="500"/>
    </location>
</feature>
<feature type="domain" description="GHMP kinase N-terminal" evidence="9">
    <location>
        <begin position="163"/>
        <end position="248"/>
    </location>
</feature>
<dbReference type="InterPro" id="IPR006204">
    <property type="entry name" value="GHMP_kinase_N_dom"/>
</dbReference>
<dbReference type="GO" id="GO:0006012">
    <property type="term" value="P:galactose metabolic process"/>
    <property type="evidence" value="ECO:0007669"/>
    <property type="project" value="TreeGrafter"/>
</dbReference>
<keyword evidence="4" id="KW-0418">Kinase</keyword>
<comment type="caution">
    <text evidence="11">The sequence shown here is derived from an EMBL/GenBank/DDBJ whole genome shotgun (WGS) entry which is preliminary data.</text>
</comment>
<evidence type="ECO:0000313" key="12">
    <source>
        <dbReference type="Proteomes" id="UP000886885"/>
    </source>
</evidence>
<dbReference type="PANTHER" id="PTHR10457:SF6">
    <property type="entry name" value="GALACTURONOKINASE"/>
    <property type="match status" value="1"/>
</dbReference>
<organism evidence="11 12">
    <name type="scientific">Populus tomentosa</name>
    <name type="common">Chinese white poplar</name>
    <dbReference type="NCBI Taxonomy" id="118781"/>
    <lineage>
        <taxon>Eukaryota</taxon>
        <taxon>Viridiplantae</taxon>
        <taxon>Streptophyta</taxon>
        <taxon>Embryophyta</taxon>
        <taxon>Tracheophyta</taxon>
        <taxon>Spermatophyta</taxon>
        <taxon>Magnoliopsida</taxon>
        <taxon>eudicotyledons</taxon>
        <taxon>Gunneridae</taxon>
        <taxon>Pentapetalae</taxon>
        <taxon>rosids</taxon>
        <taxon>fabids</taxon>
        <taxon>Malpighiales</taxon>
        <taxon>Salicaceae</taxon>
        <taxon>Saliceae</taxon>
        <taxon>Populus</taxon>
    </lineage>
</organism>
<dbReference type="GO" id="GO:0047912">
    <property type="term" value="F:galacturonokinase activity"/>
    <property type="evidence" value="ECO:0007669"/>
    <property type="project" value="TreeGrafter"/>
</dbReference>
<evidence type="ECO:0000256" key="6">
    <source>
        <dbReference type="ARBA" id="ARBA00022842"/>
    </source>
</evidence>
<keyword evidence="8" id="KW-0812">Transmembrane</keyword>
<evidence type="ECO:0008006" key="13">
    <source>
        <dbReference type="Google" id="ProtNLM"/>
    </source>
</evidence>
<feature type="transmembrane region" description="Helical" evidence="8">
    <location>
        <begin position="343"/>
        <end position="361"/>
    </location>
</feature>
<dbReference type="GO" id="GO:0005829">
    <property type="term" value="C:cytosol"/>
    <property type="evidence" value="ECO:0007669"/>
    <property type="project" value="TreeGrafter"/>
</dbReference>
<keyword evidence="8" id="KW-1133">Transmembrane helix</keyword>
<keyword evidence="2" id="KW-0479">Metal-binding</keyword>
<dbReference type="OrthoDB" id="275179at2759"/>
<evidence type="ECO:0000256" key="8">
    <source>
        <dbReference type="SAM" id="Phobius"/>
    </source>
</evidence>
<evidence type="ECO:0000256" key="2">
    <source>
        <dbReference type="ARBA" id="ARBA00022723"/>
    </source>
</evidence>
<evidence type="ECO:0000259" key="9">
    <source>
        <dbReference type="Pfam" id="PF00288"/>
    </source>
</evidence>
<protein>
    <recommendedName>
        <fullName evidence="13">Galacturonokinase</fullName>
    </recommendedName>
</protein>
<dbReference type="FunFam" id="3.30.70.890:FF:000001">
    <property type="entry name" value="Galactokinase"/>
    <property type="match status" value="1"/>
</dbReference>
<keyword evidence="3" id="KW-0547">Nucleotide-binding</keyword>
<dbReference type="GO" id="GO:0046872">
    <property type="term" value="F:metal ion binding"/>
    <property type="evidence" value="ECO:0007669"/>
    <property type="project" value="UniProtKB-KW"/>
</dbReference>
<evidence type="ECO:0000256" key="5">
    <source>
        <dbReference type="ARBA" id="ARBA00022840"/>
    </source>
</evidence>
<evidence type="ECO:0000256" key="4">
    <source>
        <dbReference type="ARBA" id="ARBA00022777"/>
    </source>
</evidence>
<keyword evidence="1" id="KW-0808">Transferase</keyword>
<accession>A0A8X7ZP67</accession>
<dbReference type="Proteomes" id="UP000886885">
    <property type="component" value="Chromosome 6A"/>
</dbReference>
<keyword evidence="12" id="KW-1185">Reference proteome</keyword>
<keyword evidence="7" id="KW-0119">Carbohydrate metabolism</keyword>
<dbReference type="EMBL" id="JAAWWB010000011">
    <property type="protein sequence ID" value="KAG6771437.1"/>
    <property type="molecule type" value="Genomic_DNA"/>
</dbReference>
<dbReference type="PIRSF" id="PIRSF000530">
    <property type="entry name" value="Galactokinase"/>
    <property type="match status" value="1"/>
</dbReference>
<keyword evidence="8" id="KW-0472">Membrane</keyword>
<proteinExistence type="predicted"/>
<keyword evidence="6" id="KW-0460">Magnesium</keyword>
<feature type="transmembrane region" description="Helical" evidence="8">
    <location>
        <begin position="367"/>
        <end position="385"/>
    </location>
</feature>
<dbReference type="AlphaFoldDB" id="A0A8X7ZP67"/>
<evidence type="ECO:0000259" key="10">
    <source>
        <dbReference type="Pfam" id="PF08544"/>
    </source>
</evidence>
<sequence length="528" mass="58213">MSGVSWPRENELNEIKEIVSAMAGRGPEEVRVVVSPYRICPLGAHIDHQGGTVSAMTINKGILLGFIPSDDTEVIRPRCKCVSKWAYVVAESSSHQVLGGLIRAAGRGFLTGYTGFRTVQRRSKVQVCIDEVQQPRPIRKKGEPHATDSPKLQEADNWGNFARGAVYALQSRGISLTQGITGYICGSEGLDSSGLSSSAAAGVAYLLAFETANNLTMTPTENIEYDRLIENEYLGLKNGILDQSAILLSSHGFLTHMNCKTKEHKLVPSPKQSDFHKSYKILLAFSGLRNALTNSPGYNLRVVECHEAARILLKRTIYVSSQFVVEEQKLEVFKPLEMTTWSIVYAMASILTPSLSLFFFFHFELDSSLFSCIVTLITILFLLTVDPEVYETHKGLLEPNLAKRAEHYFSENMRVMKGLEAWASGNLEEFGKLISASGLSSIQNYECGCEPLKQLYEILLKAPGVYGTRFSGAGFRGCCLAFVDANLAEEAVTFVTEEYRKAQPKHASQIFTEKAALICDAGDCARVI</sequence>
<dbReference type="Pfam" id="PF08544">
    <property type="entry name" value="GHMP_kinases_C"/>
    <property type="match status" value="1"/>
</dbReference>
<evidence type="ECO:0000256" key="1">
    <source>
        <dbReference type="ARBA" id="ARBA00022679"/>
    </source>
</evidence>
<dbReference type="GO" id="GO:0005524">
    <property type="term" value="F:ATP binding"/>
    <property type="evidence" value="ECO:0007669"/>
    <property type="project" value="UniProtKB-KW"/>
</dbReference>
<name>A0A8X7ZP67_POPTO</name>
<evidence type="ECO:0000313" key="11">
    <source>
        <dbReference type="EMBL" id="KAG6771437.1"/>
    </source>
</evidence>
<evidence type="ECO:0000256" key="3">
    <source>
        <dbReference type="ARBA" id="ARBA00022741"/>
    </source>
</evidence>
<evidence type="ECO:0000256" key="7">
    <source>
        <dbReference type="ARBA" id="ARBA00023277"/>
    </source>
</evidence>
<keyword evidence="5" id="KW-0067">ATP-binding</keyword>
<dbReference type="Pfam" id="PF00288">
    <property type="entry name" value="GHMP_kinases_N"/>
    <property type="match status" value="1"/>
</dbReference>
<dbReference type="InterPro" id="IPR013750">
    <property type="entry name" value="GHMP_kinase_C_dom"/>
</dbReference>
<reference evidence="11" key="1">
    <citation type="journal article" date="2020" name="bioRxiv">
        <title>Hybrid origin of Populus tomentosa Carr. identified through genome sequencing and phylogenomic analysis.</title>
        <authorList>
            <person name="An X."/>
            <person name="Gao K."/>
            <person name="Chen Z."/>
            <person name="Li J."/>
            <person name="Yang X."/>
            <person name="Yang X."/>
            <person name="Zhou J."/>
            <person name="Guo T."/>
            <person name="Zhao T."/>
            <person name="Huang S."/>
            <person name="Miao D."/>
            <person name="Khan W.U."/>
            <person name="Rao P."/>
            <person name="Ye M."/>
            <person name="Lei B."/>
            <person name="Liao W."/>
            <person name="Wang J."/>
            <person name="Ji L."/>
            <person name="Li Y."/>
            <person name="Guo B."/>
            <person name="Mustafa N.S."/>
            <person name="Li S."/>
            <person name="Yun Q."/>
            <person name="Keller S.R."/>
            <person name="Mao J."/>
            <person name="Zhang R."/>
            <person name="Strauss S.H."/>
        </authorList>
    </citation>
    <scope>NUCLEOTIDE SEQUENCE</scope>
    <source>
        <strain evidence="11">GM15</strain>
        <tissue evidence="11">Leaf</tissue>
    </source>
</reference>
<gene>
    <name evidence="11" type="ORF">POTOM_022799</name>
</gene>
<dbReference type="InterPro" id="IPR006206">
    <property type="entry name" value="Mevalonate/galactokinase"/>
</dbReference>
<dbReference type="PANTHER" id="PTHR10457">
    <property type="entry name" value="MEVALONATE KINASE/GALACTOKINASE"/>
    <property type="match status" value="1"/>
</dbReference>